<dbReference type="AlphaFoldDB" id="A0AAD5TMW9"/>
<evidence type="ECO:0000313" key="3">
    <source>
        <dbReference type="Proteomes" id="UP001212152"/>
    </source>
</evidence>
<evidence type="ECO:0000256" key="1">
    <source>
        <dbReference type="SAM" id="MobiDB-lite"/>
    </source>
</evidence>
<protein>
    <submittedName>
        <fullName evidence="2">Uncharacterized protein</fullName>
    </submittedName>
</protein>
<feature type="region of interest" description="Disordered" evidence="1">
    <location>
        <begin position="1"/>
        <end position="26"/>
    </location>
</feature>
<feature type="compositionally biased region" description="Polar residues" evidence="1">
    <location>
        <begin position="81"/>
        <end position="90"/>
    </location>
</feature>
<keyword evidence="3" id="KW-1185">Reference proteome</keyword>
<comment type="caution">
    <text evidence="2">The sequence shown here is derived from an EMBL/GenBank/DDBJ whole genome shotgun (WGS) entry which is preliminary data.</text>
</comment>
<accession>A0AAD5TMW9</accession>
<feature type="compositionally biased region" description="Polar residues" evidence="1">
    <location>
        <begin position="109"/>
        <end position="124"/>
    </location>
</feature>
<reference evidence="2" key="1">
    <citation type="submission" date="2020-05" db="EMBL/GenBank/DDBJ databases">
        <title>Phylogenomic resolution of chytrid fungi.</title>
        <authorList>
            <person name="Stajich J.E."/>
            <person name="Amses K."/>
            <person name="Simmons R."/>
            <person name="Seto K."/>
            <person name="Myers J."/>
            <person name="Bonds A."/>
            <person name="Quandt C.A."/>
            <person name="Barry K."/>
            <person name="Liu P."/>
            <person name="Grigoriev I."/>
            <person name="Longcore J.E."/>
            <person name="James T.Y."/>
        </authorList>
    </citation>
    <scope>NUCLEOTIDE SEQUENCE</scope>
    <source>
        <strain evidence="2">JEL0379</strain>
    </source>
</reference>
<organism evidence="2 3">
    <name type="scientific">Geranomyces variabilis</name>
    <dbReference type="NCBI Taxonomy" id="109894"/>
    <lineage>
        <taxon>Eukaryota</taxon>
        <taxon>Fungi</taxon>
        <taxon>Fungi incertae sedis</taxon>
        <taxon>Chytridiomycota</taxon>
        <taxon>Chytridiomycota incertae sedis</taxon>
        <taxon>Chytridiomycetes</taxon>
        <taxon>Spizellomycetales</taxon>
        <taxon>Powellomycetaceae</taxon>
        <taxon>Geranomyces</taxon>
    </lineage>
</organism>
<dbReference type="Proteomes" id="UP001212152">
    <property type="component" value="Unassembled WGS sequence"/>
</dbReference>
<name>A0AAD5TMW9_9FUNG</name>
<feature type="compositionally biased region" description="Basic and acidic residues" evidence="1">
    <location>
        <begin position="53"/>
        <end position="66"/>
    </location>
</feature>
<feature type="region of interest" description="Disordered" evidence="1">
    <location>
        <begin position="53"/>
        <end position="145"/>
    </location>
</feature>
<evidence type="ECO:0000313" key="2">
    <source>
        <dbReference type="EMBL" id="KAJ3176578.1"/>
    </source>
</evidence>
<proteinExistence type="predicted"/>
<sequence>MANARVALPPAPTSPPRHDTNPFDSFTDPWALDDNFSATSNHKIILSVPPTAEHHQAAWSHPHYERQPPPVTAPAWGNQEGGNSEDSNFNIWWDSDISALPPRPDSALRQRSGSSQTPPHSRPSTPRLRSYPAAPTAVSPARKRSADLDRANAMAAIAPAGGDCIGLPYLEVPTGAPNAGTNVPLRKLSFGCPTPPSGGMHVVAKTDTLAGIAVLHRVTVSHVRATPCLQCLVKSDNGTYRLRNYERRIDCGAILIFFYALIS</sequence>
<dbReference type="EMBL" id="JADGJQ010000039">
    <property type="protein sequence ID" value="KAJ3176578.1"/>
    <property type="molecule type" value="Genomic_DNA"/>
</dbReference>
<gene>
    <name evidence="2" type="ORF">HDU87_004906</name>
</gene>